<accession>C6SM30</accession>
<evidence type="ECO:0000313" key="1">
    <source>
        <dbReference type="EMBL" id="CBA09482.1"/>
    </source>
</evidence>
<dbReference type="AlphaFoldDB" id="C6SM30"/>
<proteinExistence type="predicted"/>
<organism evidence="1">
    <name type="scientific">Neisseria meningitidis alpha275</name>
    <dbReference type="NCBI Taxonomy" id="295996"/>
    <lineage>
        <taxon>Bacteria</taxon>
        <taxon>Pseudomonadati</taxon>
        <taxon>Pseudomonadota</taxon>
        <taxon>Betaproteobacteria</taxon>
        <taxon>Neisseriales</taxon>
        <taxon>Neisseriaceae</taxon>
        <taxon>Neisseria</taxon>
    </lineage>
</organism>
<name>C6SM30_NEIME</name>
<sequence length="34" mass="4049">MMFFDENLHLDNRKKKAVSHLCNTAWRAQTDIVD</sequence>
<gene>
    <name evidence="1" type="ORF">NMW_2006</name>
</gene>
<reference evidence="1" key="1">
    <citation type="journal article" date="2008" name="Proc. Natl. Acad. Sci. U.S.A.">
        <title>Whole-genome comparison of disease and carriage strains provides insights into virulence evolution in Neisseria meningitidis.</title>
        <authorList>
            <person name="Schoen C."/>
            <person name="Blom J."/>
            <person name="Claus H."/>
            <person name="Schramm-Glueck A."/>
            <person name="Brandt P."/>
            <person name="Mueller T."/>
            <person name="Goesmann A."/>
            <person name="Joseph B."/>
            <person name="Konietzny S."/>
            <person name="Kurzai O."/>
            <person name="Schmitt C."/>
            <person name="Friedrich T."/>
            <person name="Linke B."/>
            <person name="Vogel U."/>
            <person name="Frosch M."/>
        </authorList>
    </citation>
    <scope>NUCLEOTIDE SEQUENCE</scope>
    <source>
        <strain evidence="1">Alpha275</strain>
    </source>
</reference>
<protein>
    <submittedName>
        <fullName evidence="1">Uncharacterized protein</fullName>
    </submittedName>
</protein>
<dbReference type="EMBL" id="AM889138">
    <property type="protein sequence ID" value="CBA09482.1"/>
    <property type="molecule type" value="Genomic_DNA"/>
</dbReference>